<accession>A0A9E7CUK8</accession>
<reference evidence="2" key="1">
    <citation type="submission" date="2022-03" db="EMBL/GenBank/DDBJ databases">
        <title>Description of Abyssus ytuae gen. nov., sp. nov., a novel member of the family Flavobacteriaceae isolated from the sediment of Mariana Trench.</title>
        <authorList>
            <person name="Zhang J."/>
            <person name="Xu X."/>
        </authorList>
    </citation>
    <scope>NUCLEOTIDE SEQUENCE</scope>
    <source>
        <strain evidence="2">MT3330</strain>
    </source>
</reference>
<gene>
    <name evidence="2" type="ORF">MQE35_04810</name>
</gene>
<organism evidence="2 3">
    <name type="scientific">Abyssalbus ytuae</name>
    <dbReference type="NCBI Taxonomy" id="2926907"/>
    <lineage>
        <taxon>Bacteria</taxon>
        <taxon>Pseudomonadati</taxon>
        <taxon>Bacteroidota</taxon>
        <taxon>Flavobacteriia</taxon>
        <taxon>Flavobacteriales</taxon>
        <taxon>Flavobacteriaceae</taxon>
        <taxon>Abyssalbus</taxon>
    </lineage>
</organism>
<name>A0A9E7CUK8_9FLAO</name>
<evidence type="ECO:0000313" key="3">
    <source>
        <dbReference type="Proteomes" id="UP000831290"/>
    </source>
</evidence>
<feature type="region of interest" description="Disordered" evidence="1">
    <location>
        <begin position="29"/>
        <end position="49"/>
    </location>
</feature>
<dbReference type="RefSeq" id="WP_255845192.1">
    <property type="nucleotide sequence ID" value="NZ_CP094358.1"/>
</dbReference>
<feature type="compositionally biased region" description="Basic residues" evidence="1">
    <location>
        <begin position="34"/>
        <end position="43"/>
    </location>
</feature>
<keyword evidence="3" id="KW-1185">Reference proteome</keyword>
<dbReference type="AlphaFoldDB" id="A0A9E7CUK8"/>
<sequence length="79" mass="9044">MDRLTANMVYDLYRILPEEEKAIFARLSGNQKPSVKKRKKKKSNVQDLKSKILSEHKMMTVHKDAKTGNIENVSKSPGN</sequence>
<evidence type="ECO:0000313" key="2">
    <source>
        <dbReference type="EMBL" id="UOB18612.1"/>
    </source>
</evidence>
<evidence type="ECO:0000256" key="1">
    <source>
        <dbReference type="SAM" id="MobiDB-lite"/>
    </source>
</evidence>
<dbReference type="Proteomes" id="UP000831290">
    <property type="component" value="Chromosome"/>
</dbReference>
<dbReference type="KEGG" id="fbm:MQE35_04810"/>
<proteinExistence type="predicted"/>
<dbReference type="EMBL" id="CP094358">
    <property type="protein sequence ID" value="UOB18612.1"/>
    <property type="molecule type" value="Genomic_DNA"/>
</dbReference>
<protein>
    <submittedName>
        <fullName evidence="2">Uncharacterized protein</fullName>
    </submittedName>
</protein>